<gene>
    <name evidence="3" type="ORF">FBEOM_196</name>
</gene>
<evidence type="ECO:0000259" key="2">
    <source>
        <dbReference type="Pfam" id="PF12770"/>
    </source>
</evidence>
<organism evidence="3 4">
    <name type="scientific">Fusarium beomiforme</name>
    <dbReference type="NCBI Taxonomy" id="44412"/>
    <lineage>
        <taxon>Eukaryota</taxon>
        <taxon>Fungi</taxon>
        <taxon>Dikarya</taxon>
        <taxon>Ascomycota</taxon>
        <taxon>Pezizomycotina</taxon>
        <taxon>Sordariomycetes</taxon>
        <taxon>Hypocreomycetidae</taxon>
        <taxon>Hypocreales</taxon>
        <taxon>Nectriaceae</taxon>
        <taxon>Fusarium</taxon>
        <taxon>Fusarium burgessii species complex</taxon>
    </lineage>
</organism>
<dbReference type="PANTHER" id="PTHR19959">
    <property type="entry name" value="KINESIN LIGHT CHAIN"/>
    <property type="match status" value="1"/>
</dbReference>
<feature type="region of interest" description="Disordered" evidence="1">
    <location>
        <begin position="1"/>
        <end position="53"/>
    </location>
</feature>
<feature type="region of interest" description="Disordered" evidence="1">
    <location>
        <begin position="83"/>
        <end position="111"/>
    </location>
</feature>
<proteinExistence type="predicted"/>
<dbReference type="OrthoDB" id="9991317at2759"/>
<dbReference type="InterPro" id="IPR024983">
    <property type="entry name" value="CHAT_dom"/>
</dbReference>
<dbReference type="SMART" id="SM00028">
    <property type="entry name" value="TPR"/>
    <property type="match status" value="4"/>
</dbReference>
<dbReference type="AlphaFoldDB" id="A0A9P5E5E5"/>
<evidence type="ECO:0000256" key="1">
    <source>
        <dbReference type="SAM" id="MobiDB-lite"/>
    </source>
</evidence>
<name>A0A9P5E5E5_9HYPO</name>
<reference evidence="3" key="2">
    <citation type="submission" date="2020-02" db="EMBL/GenBank/DDBJ databases">
        <title>Identification and distribution of gene clusters putatively required for synthesis of sphingolipid metabolism inhibitors in phylogenetically diverse species of the filamentous fungus Fusarium.</title>
        <authorList>
            <person name="Kim H.-S."/>
            <person name="Busman M."/>
            <person name="Brown D.W."/>
            <person name="Divon H."/>
            <person name="Uhlig S."/>
            <person name="Proctor R.H."/>
        </authorList>
    </citation>
    <scope>NUCLEOTIDE SEQUENCE</scope>
    <source>
        <strain evidence="3">NRRL 25174</strain>
    </source>
</reference>
<comment type="caution">
    <text evidence="3">The sequence shown here is derived from an EMBL/GenBank/DDBJ whole genome shotgun (WGS) entry which is preliminary data.</text>
</comment>
<dbReference type="Proteomes" id="UP000730481">
    <property type="component" value="Unassembled WGS sequence"/>
</dbReference>
<dbReference type="SUPFAM" id="SSF48452">
    <property type="entry name" value="TPR-like"/>
    <property type="match status" value="2"/>
</dbReference>
<evidence type="ECO:0000313" key="4">
    <source>
        <dbReference type="Proteomes" id="UP000730481"/>
    </source>
</evidence>
<feature type="domain" description="CHAT" evidence="2">
    <location>
        <begin position="819"/>
        <end position="1142"/>
    </location>
</feature>
<feature type="compositionally biased region" description="Low complexity" evidence="1">
    <location>
        <begin position="31"/>
        <end position="42"/>
    </location>
</feature>
<keyword evidence="4" id="KW-1185">Reference proteome</keyword>
<accession>A0A9P5E5E5</accession>
<dbReference type="Gene3D" id="1.25.40.10">
    <property type="entry name" value="Tetratricopeptide repeat domain"/>
    <property type="match status" value="3"/>
</dbReference>
<evidence type="ECO:0000313" key="3">
    <source>
        <dbReference type="EMBL" id="KAF4345820.1"/>
    </source>
</evidence>
<protein>
    <submittedName>
        <fullName evidence="3">Tpr domain protein</fullName>
    </submittedName>
</protein>
<dbReference type="Pfam" id="PF12770">
    <property type="entry name" value="CHAT"/>
    <property type="match status" value="1"/>
</dbReference>
<reference evidence="3" key="1">
    <citation type="journal article" date="2017" name="Mycologia">
        <title>Fusarium algeriense, sp. nov., a novel toxigenic crown rot pathogen of durum wheat from Algeria is nested in the Fusarium burgessii species complex.</title>
        <authorList>
            <person name="Laraba I."/>
            <person name="Keddad A."/>
            <person name="Boureghda H."/>
            <person name="Abdallah N."/>
            <person name="Vaughan M.M."/>
            <person name="Proctor R.H."/>
            <person name="Busman M."/>
            <person name="O'Donnell K."/>
        </authorList>
    </citation>
    <scope>NUCLEOTIDE SEQUENCE</scope>
    <source>
        <strain evidence="3">NRRL 25174</strain>
    </source>
</reference>
<dbReference type="InterPro" id="IPR019734">
    <property type="entry name" value="TPR_rpt"/>
</dbReference>
<feature type="compositionally biased region" description="Basic and acidic residues" evidence="1">
    <location>
        <begin position="14"/>
        <end position="26"/>
    </location>
</feature>
<sequence>MVAPIPPHAALNLPRKDPLSSDEQKKPLLRPSSSSDSAGFPSPDLPSYDTGQECTFRDVPSAALNREDLDATKLLGNNADIGVKDKSKEAQPSLSASNGDMAVVNNDTNSSTNAVAGLSDVIRSRQLDLDQTPQGDPDRPDRLDSLGLAYRERYSKTGEIADLNQTIKLHQESLDITPEGHAARPSRFDSLGLDYADRFLRAGEIGDISHAIQLHQMAIDCLPGDHPSRPGILDNLGLAYHDRSQRTGSSEDIEKSLNLHQEAVNTTPTGHIDQPRRIHNLGLVYHDKFQRVGAMADIDMAIQLYQEAADTTPKDCADWSGWIHNLGIAYHDKYQVTGTMPDLDRSIQLQQEALKTPPKSQLDQPRRLDSLGLAYGVRYERMGAMADLNESIRLHQEAVDVTFEDSPDRARRLESLGLGHADRYRRTGKVADLNKAIHLHQEAVDATPDGHPDRPGRLENLGLVYQAKYKESKNVEDLDMAIRLHQEGVKTTLPDNPNLPRRLNSLGLTYQARFQHTKAIVDLNRAIQLHTEAVDAIPEGHPARSEMLHNLGNGYQDRYQTTREVVDLGKSVQRYEEAMNHSSSPTLQRVRPGKALLTLLAEAGRWPLAYQAACTAVSLVPLLTPRSLENSDKQHLLLEVVGLASDAAAVALMAEATTHDAIQLLEIGRGIITGSMNEMRGDVSELQQEDPQLAEDYLELRGQLDAPTSTFELDELDSQTGPTRQFDHRYEAGQKLEQTIQAIRKLPGFERFLLAPSDAELKAAAASGPIAIINVSHYRCDALVVEENKLRAIPLPHLHRSDVEARAAALASPGLLDMRLLEWLWDTISKPVLDALGFSQTPDSTWPRIWWIPTGPLAKFPIHAAGYHARASCDTVLDRVISSYSSSARALIQSRQNDAKAKPRRRPEKAVLIGMQDLCYATQEINKLEGVCSSMQLQVLKPQPHRKEVLASLNDCDVFHFAGHGHTEATDPSQSALLLRDGPLTVASLFETNLHSHKPFLAYLSACGTGQTKHDGLIDESLHLMAACQLAGFRHVIGTLWQASDRSCLDIAIITYTWMQERDMSDESVSEGLHHAIRALRGQWVSENAVREAIHRGTRVHEDNCQVMMEQSRSAKCDPRDPRDIVSCDDTPLHWVPYVHFGV</sequence>
<dbReference type="PANTHER" id="PTHR19959:SF119">
    <property type="entry name" value="FUNGAL LIPASE-LIKE DOMAIN-CONTAINING PROTEIN"/>
    <property type="match status" value="1"/>
</dbReference>
<dbReference type="EMBL" id="PVQB02000011">
    <property type="protein sequence ID" value="KAF4345820.1"/>
    <property type="molecule type" value="Genomic_DNA"/>
</dbReference>
<dbReference type="InterPro" id="IPR011990">
    <property type="entry name" value="TPR-like_helical_dom_sf"/>
</dbReference>